<evidence type="ECO:0000256" key="1">
    <source>
        <dbReference type="SAM" id="MobiDB-lite"/>
    </source>
</evidence>
<comment type="caution">
    <text evidence="3">The sequence shown here is derived from an EMBL/GenBank/DDBJ whole genome shotgun (WGS) entry which is preliminary data.</text>
</comment>
<dbReference type="OrthoDB" id="410478at2759"/>
<evidence type="ECO:0000313" key="4">
    <source>
        <dbReference type="Proteomes" id="UP000601435"/>
    </source>
</evidence>
<feature type="non-terminal residue" evidence="3">
    <location>
        <position position="587"/>
    </location>
</feature>
<dbReference type="PANTHER" id="PTHR33153:SF3">
    <property type="entry name" value="TRAFFICKING PROTEIN PARTICLE COMPLEX SUBUNIT 11 DOMAIN-CONTAINING PROTEIN"/>
    <property type="match status" value="1"/>
</dbReference>
<reference evidence="3" key="1">
    <citation type="submission" date="2021-02" db="EMBL/GenBank/DDBJ databases">
        <authorList>
            <person name="Dougan E. K."/>
            <person name="Rhodes N."/>
            <person name="Thang M."/>
            <person name="Chan C."/>
        </authorList>
    </citation>
    <scope>NUCLEOTIDE SEQUENCE</scope>
</reference>
<evidence type="ECO:0000259" key="2">
    <source>
        <dbReference type="Pfam" id="PF25273"/>
    </source>
</evidence>
<sequence>MASDEESPGQAQSSSRQSRRSYSARRTQDSANFVGREVCLRAMRSLLGIGETTLQRMRQGERVYTNKSRAPLPKHPSFGFTIRGEVAAKWMGVVMYMWYVYHSCAEHMPDNFRAATKDGGFRAVADARLQGDDDAHLRAINSFMRTLTTQSSDIDVHTIGPGTFSGKRRCLPYGSRSEMFWEYKAYCNANQEEPASYQTFMRIARCVVGPAQKHGFLKFRKVNEHAKCDDCTRLKKALKAKVKSGEDRQEQQRAYMRHILSQWLDRQLYWQFRSLSQTFFRQQDLLGHRILTSSIATSVMTIIADGMDQSKYKCPRIREQSSKILARLFRPTLHVAATWNHGRSLNFFVADECLRKDSQTQMEMLARTVSQVIDSARQLPAGLALQQDNTYREGKNTYTMGWLSSHNRVLSLVGKHLIVPKTWSVSWIQVTGLRQLVNGKGKVGQVRFCLRRDLDPSSYGACQTKELTGSPPKQDDVLVLAKHRMADTSPHVVAVIVSAQRAADLRASFQQPQGSAERRPITEQVKKNIAGVLPKCVQQGIVSRDAEAYLTNWRAGTWAKVPRPSLYTCLEARRAPQEFYGNDLVGC</sequence>
<gene>
    <name evidence="3" type="ORF">SNEC2469_LOCUS2313</name>
</gene>
<proteinExistence type="predicted"/>
<accession>A0A812JR20</accession>
<dbReference type="Pfam" id="PF25273">
    <property type="entry name" value="DUF7869"/>
    <property type="match status" value="1"/>
</dbReference>
<dbReference type="InterPro" id="IPR057191">
    <property type="entry name" value="DUF7869"/>
</dbReference>
<protein>
    <recommendedName>
        <fullName evidence="2">DUF7869 domain-containing protein</fullName>
    </recommendedName>
</protein>
<keyword evidence="4" id="KW-1185">Reference proteome</keyword>
<dbReference type="AlphaFoldDB" id="A0A812JR20"/>
<dbReference type="PANTHER" id="PTHR33153">
    <property type="entry name" value="MYND-TYPE DOMAIN-CONTAINING PROTEIN"/>
    <property type="match status" value="1"/>
</dbReference>
<dbReference type="Proteomes" id="UP000601435">
    <property type="component" value="Unassembled WGS sequence"/>
</dbReference>
<evidence type="ECO:0000313" key="3">
    <source>
        <dbReference type="EMBL" id="CAE7213482.1"/>
    </source>
</evidence>
<organism evidence="3 4">
    <name type="scientific">Symbiodinium necroappetens</name>
    <dbReference type="NCBI Taxonomy" id="1628268"/>
    <lineage>
        <taxon>Eukaryota</taxon>
        <taxon>Sar</taxon>
        <taxon>Alveolata</taxon>
        <taxon>Dinophyceae</taxon>
        <taxon>Suessiales</taxon>
        <taxon>Symbiodiniaceae</taxon>
        <taxon>Symbiodinium</taxon>
    </lineage>
</organism>
<dbReference type="EMBL" id="CAJNJA010006646">
    <property type="protein sequence ID" value="CAE7213482.1"/>
    <property type="molecule type" value="Genomic_DNA"/>
</dbReference>
<feature type="region of interest" description="Disordered" evidence="1">
    <location>
        <begin position="1"/>
        <end position="28"/>
    </location>
</feature>
<feature type="domain" description="DUF7869" evidence="2">
    <location>
        <begin position="333"/>
        <end position="404"/>
    </location>
</feature>
<name>A0A812JR20_9DINO</name>